<accession>A0A9Q0NDE3</accession>
<dbReference type="Proteomes" id="UP001151699">
    <property type="component" value="Chromosome A"/>
</dbReference>
<dbReference type="EMBL" id="WJQU01000001">
    <property type="protein sequence ID" value="KAJ6647461.1"/>
    <property type="molecule type" value="Genomic_DNA"/>
</dbReference>
<organism evidence="1 2">
    <name type="scientific">Pseudolycoriella hygida</name>
    <dbReference type="NCBI Taxonomy" id="35572"/>
    <lineage>
        <taxon>Eukaryota</taxon>
        <taxon>Metazoa</taxon>
        <taxon>Ecdysozoa</taxon>
        <taxon>Arthropoda</taxon>
        <taxon>Hexapoda</taxon>
        <taxon>Insecta</taxon>
        <taxon>Pterygota</taxon>
        <taxon>Neoptera</taxon>
        <taxon>Endopterygota</taxon>
        <taxon>Diptera</taxon>
        <taxon>Nematocera</taxon>
        <taxon>Sciaroidea</taxon>
        <taxon>Sciaridae</taxon>
        <taxon>Pseudolycoriella</taxon>
    </lineage>
</organism>
<sequence length="316" mass="34834">LEDTKCGTNNTLLMESMKTPCLATQLIKTLVTPPSGGDSEDLCGGNSWIPYKTEKCFKLVRESTTYHQATQVCSRQDLISTSAIASVTSCAEKLFILENVLDSSIAWVKSPTYDCQQLRSNVSEIESAGCEQENFVLCEKLQSSSKGDAFSIFDSKLQELITRLSEAEAEIKRLSQQLASSTSPPLPATASVPIGFVYTQLPGQGDPYEVWGYQSTWSEITAEYAGLFFRVLGGESGSFNATQEANDHYLKQVTTTHVPHGTRNLSPVALNDEHSRTLVTGKTDSARTTSFGLRFILNEGEVRPKNRAVRIWKRTH</sequence>
<dbReference type="SUPFAM" id="SSF56436">
    <property type="entry name" value="C-type lectin-like"/>
    <property type="match status" value="1"/>
</dbReference>
<dbReference type="InterPro" id="IPR016187">
    <property type="entry name" value="CTDL_fold"/>
</dbReference>
<dbReference type="CDD" id="cd00037">
    <property type="entry name" value="CLECT"/>
    <property type="match status" value="1"/>
</dbReference>
<comment type="caution">
    <text evidence="1">The sequence shown here is derived from an EMBL/GenBank/DDBJ whole genome shotgun (WGS) entry which is preliminary data.</text>
</comment>
<name>A0A9Q0NDE3_9DIPT</name>
<reference evidence="1" key="1">
    <citation type="submission" date="2022-07" db="EMBL/GenBank/DDBJ databases">
        <authorList>
            <person name="Trinca V."/>
            <person name="Uliana J.V.C."/>
            <person name="Torres T.T."/>
            <person name="Ward R.J."/>
            <person name="Monesi N."/>
        </authorList>
    </citation>
    <scope>NUCLEOTIDE SEQUENCE</scope>
    <source>
        <strain evidence="1">HSMRA1968</strain>
        <tissue evidence="1">Whole embryos</tissue>
    </source>
</reference>
<protein>
    <recommendedName>
        <fullName evidence="3">C-type lectin domain-containing protein</fullName>
    </recommendedName>
</protein>
<evidence type="ECO:0008006" key="3">
    <source>
        <dbReference type="Google" id="ProtNLM"/>
    </source>
</evidence>
<dbReference type="AlphaFoldDB" id="A0A9Q0NDE3"/>
<evidence type="ECO:0000313" key="1">
    <source>
        <dbReference type="EMBL" id="KAJ6647461.1"/>
    </source>
</evidence>
<keyword evidence="2" id="KW-1185">Reference proteome</keyword>
<proteinExistence type="predicted"/>
<gene>
    <name evidence="1" type="ORF">Bhyg_02684</name>
</gene>
<dbReference type="OrthoDB" id="6503162at2759"/>
<evidence type="ECO:0000313" key="2">
    <source>
        <dbReference type="Proteomes" id="UP001151699"/>
    </source>
</evidence>
<feature type="non-terminal residue" evidence="1">
    <location>
        <position position="1"/>
    </location>
</feature>